<evidence type="ECO:0000256" key="3">
    <source>
        <dbReference type="ARBA" id="ARBA00022679"/>
    </source>
</evidence>
<dbReference type="Gene3D" id="2.40.270.10">
    <property type="entry name" value="DNA-directed RNA polymerase, subunit 2, domain 6"/>
    <property type="match status" value="1"/>
</dbReference>
<feature type="domain" description="DNA-directed RNA polymerase subunit 2 hybrid-binding" evidence="6">
    <location>
        <begin position="1"/>
        <end position="84"/>
    </location>
</feature>
<evidence type="ECO:0000256" key="5">
    <source>
        <dbReference type="ARBA" id="ARBA00023163"/>
    </source>
</evidence>
<protein>
    <recommendedName>
        <fullName evidence="1">DNA-directed RNA polymerase</fullName>
        <ecNumber evidence="1">2.7.7.6</ecNumber>
    </recommendedName>
</protein>
<reference evidence="7" key="2">
    <citation type="journal article" date="2014" name="ISME J.">
        <title>Microbial stratification in low pH oxic and suboxic macroscopic growths along an acid mine drainage.</title>
        <authorList>
            <person name="Mendez-Garcia C."/>
            <person name="Mesa V."/>
            <person name="Sprenger R.R."/>
            <person name="Richter M."/>
            <person name="Diez M.S."/>
            <person name="Solano J."/>
            <person name="Bargiela R."/>
            <person name="Golyshina O.V."/>
            <person name="Manteca A."/>
            <person name="Ramos J.L."/>
            <person name="Gallego J.R."/>
            <person name="Llorente I."/>
            <person name="Martins Dos Santos V.A."/>
            <person name="Jensen O.N."/>
            <person name="Pelaez A.I."/>
            <person name="Sanchez J."/>
            <person name="Ferrer M."/>
        </authorList>
    </citation>
    <scope>NUCLEOTIDE SEQUENCE</scope>
</reference>
<feature type="non-terminal residue" evidence="7">
    <location>
        <position position="85"/>
    </location>
</feature>
<evidence type="ECO:0000259" key="6">
    <source>
        <dbReference type="Pfam" id="PF00562"/>
    </source>
</evidence>
<dbReference type="InterPro" id="IPR014724">
    <property type="entry name" value="RNA_pol_RPB2_OB-fold"/>
</dbReference>
<dbReference type="InterPro" id="IPR007120">
    <property type="entry name" value="DNA-dir_RNAP_su2_dom"/>
</dbReference>
<feature type="non-terminal residue" evidence="7">
    <location>
        <position position="1"/>
    </location>
</feature>
<dbReference type="EMBL" id="AUZX01013660">
    <property type="protein sequence ID" value="EQD34922.1"/>
    <property type="molecule type" value="Genomic_DNA"/>
</dbReference>
<keyword evidence="2 7" id="KW-0240">DNA-directed RNA polymerase</keyword>
<evidence type="ECO:0000256" key="2">
    <source>
        <dbReference type="ARBA" id="ARBA00022478"/>
    </source>
</evidence>
<dbReference type="InterPro" id="IPR037033">
    <property type="entry name" value="DNA-dir_RNAP_su2_hyb_sf"/>
</dbReference>
<proteinExistence type="predicted"/>
<dbReference type="GO" id="GO:0032549">
    <property type="term" value="F:ribonucleoside binding"/>
    <property type="evidence" value="ECO:0007669"/>
    <property type="project" value="InterPro"/>
</dbReference>
<sequence>NFVVAVLSYEGYNMQDALVFSKGAIDRGLGRSSFFRTYRGEERKYPGGQEDRFEIPRPDVAGARVDTAYRNLAEDGLIFPELEVS</sequence>
<dbReference type="GO" id="GO:0006351">
    <property type="term" value="P:DNA-templated transcription"/>
    <property type="evidence" value="ECO:0007669"/>
    <property type="project" value="InterPro"/>
</dbReference>
<dbReference type="Pfam" id="PF00562">
    <property type="entry name" value="RNA_pol_Rpb2_6"/>
    <property type="match status" value="1"/>
</dbReference>
<evidence type="ECO:0000256" key="1">
    <source>
        <dbReference type="ARBA" id="ARBA00012418"/>
    </source>
</evidence>
<evidence type="ECO:0000313" key="7">
    <source>
        <dbReference type="EMBL" id="EQD34922.1"/>
    </source>
</evidence>
<keyword evidence="4 7" id="KW-0548">Nucleotidyltransferase</keyword>
<dbReference type="SUPFAM" id="SSF64484">
    <property type="entry name" value="beta and beta-prime subunits of DNA dependent RNA-polymerase"/>
    <property type="match status" value="1"/>
</dbReference>
<dbReference type="PANTHER" id="PTHR20856">
    <property type="entry name" value="DNA-DIRECTED RNA POLYMERASE I SUBUNIT 2"/>
    <property type="match status" value="1"/>
</dbReference>
<comment type="caution">
    <text evidence="7">The sequence shown here is derived from an EMBL/GenBank/DDBJ whole genome shotgun (WGS) entry which is preliminary data.</text>
</comment>
<dbReference type="GO" id="GO:0003677">
    <property type="term" value="F:DNA binding"/>
    <property type="evidence" value="ECO:0007669"/>
    <property type="project" value="InterPro"/>
</dbReference>
<dbReference type="GO" id="GO:0000428">
    <property type="term" value="C:DNA-directed RNA polymerase complex"/>
    <property type="evidence" value="ECO:0007669"/>
    <property type="project" value="UniProtKB-KW"/>
</dbReference>
<accession>T0YSV8</accession>
<dbReference type="EC" id="2.7.7.6" evidence="1"/>
<evidence type="ECO:0000256" key="4">
    <source>
        <dbReference type="ARBA" id="ARBA00022695"/>
    </source>
</evidence>
<gene>
    <name evidence="7" type="ORF">B1A_18509</name>
</gene>
<dbReference type="InterPro" id="IPR015712">
    <property type="entry name" value="DNA-dir_RNA_pol_su2"/>
</dbReference>
<organism evidence="7">
    <name type="scientific">mine drainage metagenome</name>
    <dbReference type="NCBI Taxonomy" id="410659"/>
    <lineage>
        <taxon>unclassified sequences</taxon>
        <taxon>metagenomes</taxon>
        <taxon>ecological metagenomes</taxon>
    </lineage>
</organism>
<reference evidence="7" key="1">
    <citation type="submission" date="2013-08" db="EMBL/GenBank/DDBJ databases">
        <authorList>
            <person name="Mendez C."/>
            <person name="Richter M."/>
            <person name="Ferrer M."/>
            <person name="Sanchez J."/>
        </authorList>
    </citation>
    <scope>NUCLEOTIDE SEQUENCE</scope>
</reference>
<keyword evidence="3 7" id="KW-0808">Transferase</keyword>
<dbReference type="Gene3D" id="2.40.50.150">
    <property type="match status" value="1"/>
</dbReference>
<dbReference type="AlphaFoldDB" id="T0YSV8"/>
<name>T0YSV8_9ZZZZ</name>
<dbReference type="GO" id="GO:0003899">
    <property type="term" value="F:DNA-directed RNA polymerase activity"/>
    <property type="evidence" value="ECO:0007669"/>
    <property type="project" value="UniProtKB-EC"/>
</dbReference>
<keyword evidence="5" id="KW-0804">Transcription</keyword>